<dbReference type="GO" id="GO:0031929">
    <property type="term" value="P:TOR signaling"/>
    <property type="evidence" value="ECO:0007669"/>
    <property type="project" value="TreeGrafter"/>
</dbReference>
<dbReference type="PANTHER" id="PTHR21021:SF16">
    <property type="entry name" value="TIP41-LIKE PROTEIN"/>
    <property type="match status" value="1"/>
</dbReference>
<reference evidence="3" key="1">
    <citation type="submission" date="2022-08" db="EMBL/GenBank/DDBJ databases">
        <title>Genome sequencing of akame (Lates japonicus).</title>
        <authorList>
            <person name="Hashiguchi Y."/>
            <person name="Takahashi H."/>
        </authorList>
    </citation>
    <scope>NUCLEOTIDE SEQUENCE</scope>
    <source>
        <strain evidence="3">Kochi</strain>
    </source>
</reference>
<protein>
    <recommendedName>
        <fullName evidence="2">TIP41-like protein</fullName>
    </recommendedName>
</protein>
<evidence type="ECO:0000313" key="4">
    <source>
        <dbReference type="Proteomes" id="UP001279410"/>
    </source>
</evidence>
<dbReference type="EMBL" id="BRZM01000003">
    <property type="protein sequence ID" value="GLD47304.1"/>
    <property type="molecule type" value="Genomic_DNA"/>
</dbReference>
<accession>A0AAD3M4M0</accession>
<proteinExistence type="inferred from homology"/>
<dbReference type="Proteomes" id="UP001279410">
    <property type="component" value="Unassembled WGS sequence"/>
</dbReference>
<dbReference type="InterPro" id="IPR007303">
    <property type="entry name" value="TIP41-like"/>
</dbReference>
<dbReference type="Pfam" id="PF04176">
    <property type="entry name" value="TIP41"/>
    <property type="match status" value="1"/>
</dbReference>
<dbReference type="AlphaFoldDB" id="A0AAD3M4M0"/>
<gene>
    <name evidence="3" type="ORF">AKAME5_000150700</name>
</gene>
<name>A0AAD3M4M0_LATJO</name>
<comment type="similarity">
    <text evidence="1">Belongs to the TIP41 family.</text>
</comment>
<organism evidence="3 4">
    <name type="scientific">Lates japonicus</name>
    <name type="common">Japanese lates</name>
    <dbReference type="NCBI Taxonomy" id="270547"/>
    <lineage>
        <taxon>Eukaryota</taxon>
        <taxon>Metazoa</taxon>
        <taxon>Chordata</taxon>
        <taxon>Craniata</taxon>
        <taxon>Vertebrata</taxon>
        <taxon>Euteleostomi</taxon>
        <taxon>Actinopterygii</taxon>
        <taxon>Neopterygii</taxon>
        <taxon>Teleostei</taxon>
        <taxon>Neoteleostei</taxon>
        <taxon>Acanthomorphata</taxon>
        <taxon>Carangaria</taxon>
        <taxon>Carangaria incertae sedis</taxon>
        <taxon>Centropomidae</taxon>
        <taxon>Lates</taxon>
    </lineage>
</organism>
<sequence length="115" mass="13195">MPDRVNNKTELMLASLSTMMSHGFKSSKQDFTFGPWKVTAAKNHIMKSKDIERYGRDEHAPPSRDVVWGQPRVIQHTEGYGIEFNAIDALKRVNNMEDAVKVACAQEWQESRQDE</sequence>
<keyword evidence="4" id="KW-1185">Reference proteome</keyword>
<dbReference type="InterPro" id="IPR051330">
    <property type="entry name" value="Phosphatase_reg/MetRdx"/>
</dbReference>
<comment type="caution">
    <text evidence="3">The sequence shown here is derived from an EMBL/GenBank/DDBJ whole genome shotgun (WGS) entry which is preliminary data.</text>
</comment>
<dbReference type="GO" id="GO:0005829">
    <property type="term" value="C:cytosol"/>
    <property type="evidence" value="ECO:0007669"/>
    <property type="project" value="TreeGrafter"/>
</dbReference>
<evidence type="ECO:0000256" key="2">
    <source>
        <dbReference type="ARBA" id="ARBA00018951"/>
    </source>
</evidence>
<evidence type="ECO:0000256" key="1">
    <source>
        <dbReference type="ARBA" id="ARBA00006658"/>
    </source>
</evidence>
<dbReference type="PANTHER" id="PTHR21021">
    <property type="entry name" value="GAF/PUTATIVE CYTOSKELETAL PROTEIN"/>
    <property type="match status" value="1"/>
</dbReference>
<evidence type="ECO:0000313" key="3">
    <source>
        <dbReference type="EMBL" id="GLD47304.1"/>
    </source>
</evidence>